<sequence length="274" mass="31538">MKLNLKRPIVFFDLETTGVDICKDRIVEISMLKVLPTGEEILKTKRINPTIPIPLESSMIHKIYDEDVKDAPTFAQLAKGMNEFLQGCDLGGYNLCKFDIPLLAEEFMRCNIEFDISDRAIVDVCKIFHQMEQRTLSAAYKFYCDKPLDNAHSAEADTIATYEILKSQIQRYENVSMLAADLKEVFPVKNDMQQLHKFTAQNCVDLAGRIVYNADGKEVFNFGKYKNVPVEDVFRKEPSYYDWMQKGDFPLYTKKVITRIKFRSSASAFMKVSN</sequence>
<dbReference type="SMART" id="SM00479">
    <property type="entry name" value="EXOIII"/>
    <property type="match status" value="1"/>
</dbReference>
<reference evidence="2 3" key="1">
    <citation type="submission" date="2019-07" db="EMBL/GenBank/DDBJ databases">
        <title>Whole genome shotgun sequence of Adhaeribacter aerolatus NBRC 106133.</title>
        <authorList>
            <person name="Hosoyama A."/>
            <person name="Uohara A."/>
            <person name="Ohji S."/>
            <person name="Ichikawa N."/>
        </authorList>
    </citation>
    <scope>NUCLEOTIDE SEQUENCE [LARGE SCALE GENOMIC DNA]</scope>
    <source>
        <strain evidence="2 3">NBRC 106133</strain>
    </source>
</reference>
<dbReference type="OrthoDB" id="9791657at2"/>
<dbReference type="SUPFAM" id="SSF53098">
    <property type="entry name" value="Ribonuclease H-like"/>
    <property type="match status" value="1"/>
</dbReference>
<evidence type="ECO:0000259" key="1">
    <source>
        <dbReference type="SMART" id="SM00479"/>
    </source>
</evidence>
<dbReference type="InterPro" id="IPR013520">
    <property type="entry name" value="Ribonucl_H"/>
</dbReference>
<dbReference type="InterPro" id="IPR012337">
    <property type="entry name" value="RNaseH-like_sf"/>
</dbReference>
<dbReference type="InterPro" id="IPR046768">
    <property type="entry name" value="ExoX-like_C"/>
</dbReference>
<accession>A0A512B0A5</accession>
<protein>
    <submittedName>
        <fullName evidence="2">DNA polymerase III subunit epsilon</fullName>
    </submittedName>
</protein>
<gene>
    <name evidence="2" type="ORF">AAE02nite_30570</name>
</gene>
<comment type="caution">
    <text evidence="2">The sequence shown here is derived from an EMBL/GenBank/DDBJ whole genome shotgun (WGS) entry which is preliminary data.</text>
</comment>
<proteinExistence type="predicted"/>
<dbReference type="Pfam" id="PF00929">
    <property type="entry name" value="RNase_T"/>
    <property type="match status" value="1"/>
</dbReference>
<dbReference type="EMBL" id="BJYS01000023">
    <property type="protein sequence ID" value="GEO05393.1"/>
    <property type="molecule type" value="Genomic_DNA"/>
</dbReference>
<dbReference type="CDD" id="cd06127">
    <property type="entry name" value="DEDDh"/>
    <property type="match status" value="1"/>
</dbReference>
<dbReference type="GO" id="GO:0005829">
    <property type="term" value="C:cytosol"/>
    <property type="evidence" value="ECO:0007669"/>
    <property type="project" value="TreeGrafter"/>
</dbReference>
<organism evidence="2 3">
    <name type="scientific">Adhaeribacter aerolatus</name>
    <dbReference type="NCBI Taxonomy" id="670289"/>
    <lineage>
        <taxon>Bacteria</taxon>
        <taxon>Pseudomonadati</taxon>
        <taxon>Bacteroidota</taxon>
        <taxon>Cytophagia</taxon>
        <taxon>Cytophagales</taxon>
        <taxon>Hymenobacteraceae</taxon>
        <taxon>Adhaeribacter</taxon>
    </lineage>
</organism>
<dbReference type="GO" id="GO:0003676">
    <property type="term" value="F:nucleic acid binding"/>
    <property type="evidence" value="ECO:0007669"/>
    <property type="project" value="InterPro"/>
</dbReference>
<dbReference type="GO" id="GO:0045004">
    <property type="term" value="P:DNA replication proofreading"/>
    <property type="evidence" value="ECO:0007669"/>
    <property type="project" value="TreeGrafter"/>
</dbReference>
<dbReference type="InterPro" id="IPR036397">
    <property type="entry name" value="RNaseH_sf"/>
</dbReference>
<dbReference type="AlphaFoldDB" id="A0A512B0A5"/>
<name>A0A512B0A5_9BACT</name>
<evidence type="ECO:0000313" key="3">
    <source>
        <dbReference type="Proteomes" id="UP000321532"/>
    </source>
</evidence>
<dbReference type="Pfam" id="PF20600">
    <property type="entry name" value="ExoX-like_C"/>
    <property type="match status" value="1"/>
</dbReference>
<dbReference type="PANTHER" id="PTHR30231:SF41">
    <property type="entry name" value="DNA POLYMERASE III SUBUNIT EPSILON"/>
    <property type="match status" value="1"/>
</dbReference>
<evidence type="ECO:0000313" key="2">
    <source>
        <dbReference type="EMBL" id="GEO05393.1"/>
    </source>
</evidence>
<dbReference type="Gene3D" id="3.30.420.10">
    <property type="entry name" value="Ribonuclease H-like superfamily/Ribonuclease H"/>
    <property type="match status" value="1"/>
</dbReference>
<keyword evidence="3" id="KW-1185">Reference proteome</keyword>
<dbReference type="PANTHER" id="PTHR30231">
    <property type="entry name" value="DNA POLYMERASE III SUBUNIT EPSILON"/>
    <property type="match status" value="1"/>
</dbReference>
<dbReference type="Proteomes" id="UP000321532">
    <property type="component" value="Unassembled WGS sequence"/>
</dbReference>
<feature type="domain" description="Exonuclease" evidence="1">
    <location>
        <begin position="8"/>
        <end position="174"/>
    </location>
</feature>
<dbReference type="RefSeq" id="WP_146899277.1">
    <property type="nucleotide sequence ID" value="NZ_BJYS01000023.1"/>
</dbReference>
<dbReference type="GO" id="GO:0008408">
    <property type="term" value="F:3'-5' exonuclease activity"/>
    <property type="evidence" value="ECO:0007669"/>
    <property type="project" value="TreeGrafter"/>
</dbReference>